<comment type="similarity">
    <text evidence="9">Belongs to the GSP H family.</text>
</comment>
<dbReference type="EMBL" id="QORL01000005">
    <property type="protein sequence ID" value="TFF79571.1"/>
    <property type="molecule type" value="Genomic_DNA"/>
</dbReference>
<dbReference type="InterPro" id="IPR012902">
    <property type="entry name" value="N_methyl_site"/>
</dbReference>
<keyword evidence="5" id="KW-0997">Cell inner membrane</keyword>
<dbReference type="Proteomes" id="UP000297720">
    <property type="component" value="Unassembled WGS sequence"/>
</dbReference>
<reference evidence="14 16" key="1">
    <citation type="submission" date="2018-06" db="EMBL/GenBank/DDBJ databases">
        <title>Occurrence of a novel blaKPC-2- and qnrS2- harbouring IncP6 plasmid from Aeromonas taiwanensis isolates recovered from the river sediments.</title>
        <authorList>
            <person name="Zheng B."/>
            <person name="Yu X."/>
            <person name="Xiao Y."/>
        </authorList>
    </citation>
    <scope>NUCLEOTIDE SEQUENCE [LARGE SCALE GENOMIC DNA]</scope>
    <source>
        <strain evidence="13 15">1713</strain>
        <strain evidence="14 16">198</strain>
    </source>
</reference>
<feature type="transmembrane region" description="Helical" evidence="11">
    <location>
        <begin position="12"/>
        <end position="34"/>
    </location>
</feature>
<organism evidence="14 16">
    <name type="scientific">Aeromonas taiwanensis</name>
    <dbReference type="NCBI Taxonomy" id="633417"/>
    <lineage>
        <taxon>Bacteria</taxon>
        <taxon>Pseudomonadati</taxon>
        <taxon>Pseudomonadota</taxon>
        <taxon>Gammaproteobacteria</taxon>
        <taxon>Aeromonadales</taxon>
        <taxon>Aeromonadaceae</taxon>
        <taxon>Aeromonas</taxon>
    </lineage>
</organism>
<dbReference type="InterPro" id="IPR022346">
    <property type="entry name" value="T2SS_GspH"/>
</dbReference>
<dbReference type="InterPro" id="IPR045584">
    <property type="entry name" value="Pilin-like"/>
</dbReference>
<dbReference type="AlphaFoldDB" id="A0A5F0KE97"/>
<keyword evidence="8 11" id="KW-0472">Membrane</keyword>
<dbReference type="PROSITE" id="PS00409">
    <property type="entry name" value="PROKAR_NTER_METHYL"/>
    <property type="match status" value="1"/>
</dbReference>
<evidence type="ECO:0000259" key="12">
    <source>
        <dbReference type="Pfam" id="PF12019"/>
    </source>
</evidence>
<dbReference type="GO" id="GO:0015627">
    <property type="term" value="C:type II protein secretion system complex"/>
    <property type="evidence" value="ECO:0007669"/>
    <property type="project" value="InterPro"/>
</dbReference>
<comment type="caution">
    <text evidence="14">The sequence shown here is derived from an EMBL/GenBank/DDBJ whole genome shotgun (WGS) entry which is preliminary data.</text>
</comment>
<accession>A0A5F0KE97</accession>
<dbReference type="EMBL" id="QORK01000005">
    <property type="protein sequence ID" value="TFF82840.1"/>
    <property type="molecule type" value="Genomic_DNA"/>
</dbReference>
<evidence type="ECO:0000256" key="11">
    <source>
        <dbReference type="SAM" id="Phobius"/>
    </source>
</evidence>
<keyword evidence="7 11" id="KW-1133">Transmembrane helix</keyword>
<evidence type="ECO:0000256" key="9">
    <source>
        <dbReference type="ARBA" id="ARBA00025772"/>
    </source>
</evidence>
<evidence type="ECO:0000256" key="6">
    <source>
        <dbReference type="ARBA" id="ARBA00022692"/>
    </source>
</evidence>
<dbReference type="OrthoDB" id="5586873at2"/>
<comment type="subcellular location">
    <subcellularLocation>
        <location evidence="1">Cell inner membrane</location>
        <topology evidence="1">Single-pass membrane protein</topology>
    </subcellularLocation>
</comment>
<evidence type="ECO:0000256" key="3">
    <source>
        <dbReference type="ARBA" id="ARBA00022475"/>
    </source>
</evidence>
<dbReference type="Proteomes" id="UP000297914">
    <property type="component" value="Unassembled WGS sequence"/>
</dbReference>
<evidence type="ECO:0000256" key="8">
    <source>
        <dbReference type="ARBA" id="ARBA00023136"/>
    </source>
</evidence>
<dbReference type="NCBIfam" id="TIGR02532">
    <property type="entry name" value="IV_pilin_GFxxxE"/>
    <property type="match status" value="1"/>
</dbReference>
<dbReference type="Pfam" id="PF07963">
    <property type="entry name" value="N_methyl"/>
    <property type="match status" value="1"/>
</dbReference>
<keyword evidence="6 11" id="KW-0812">Transmembrane</keyword>
<evidence type="ECO:0000256" key="10">
    <source>
        <dbReference type="ARBA" id="ARBA00030775"/>
    </source>
</evidence>
<proteinExistence type="inferred from homology"/>
<evidence type="ECO:0000256" key="5">
    <source>
        <dbReference type="ARBA" id="ARBA00022519"/>
    </source>
</evidence>
<dbReference type="GO" id="GO:0015628">
    <property type="term" value="P:protein secretion by the type II secretion system"/>
    <property type="evidence" value="ECO:0007669"/>
    <property type="project" value="InterPro"/>
</dbReference>
<evidence type="ECO:0000256" key="2">
    <source>
        <dbReference type="ARBA" id="ARBA00021549"/>
    </source>
</evidence>
<gene>
    <name evidence="13" type="ORF">DRM93_03690</name>
    <name evidence="14" type="ORF">DRM94_03690</name>
</gene>
<keyword evidence="15" id="KW-1185">Reference proteome</keyword>
<evidence type="ECO:0000256" key="1">
    <source>
        <dbReference type="ARBA" id="ARBA00004377"/>
    </source>
</evidence>
<dbReference type="SUPFAM" id="SSF54523">
    <property type="entry name" value="Pili subunits"/>
    <property type="match status" value="1"/>
</dbReference>
<dbReference type="GO" id="GO:0005886">
    <property type="term" value="C:plasma membrane"/>
    <property type="evidence" value="ECO:0007669"/>
    <property type="project" value="UniProtKB-SubCell"/>
</dbReference>
<evidence type="ECO:0000256" key="4">
    <source>
        <dbReference type="ARBA" id="ARBA00022481"/>
    </source>
</evidence>
<keyword evidence="3" id="KW-1003">Cell membrane</keyword>
<dbReference type="Pfam" id="PF12019">
    <property type="entry name" value="GspH"/>
    <property type="match status" value="1"/>
</dbReference>
<dbReference type="RefSeq" id="WP_134694848.1">
    <property type="nucleotide sequence ID" value="NZ_QORJ01000005.1"/>
</dbReference>
<evidence type="ECO:0000313" key="13">
    <source>
        <dbReference type="EMBL" id="TFF79571.1"/>
    </source>
</evidence>
<feature type="domain" description="General secretion pathway GspH" evidence="12">
    <location>
        <begin position="46"/>
        <end position="165"/>
    </location>
</feature>
<protein>
    <recommendedName>
        <fullName evidence="2">Type II secretion system protein H</fullName>
    </recommendedName>
    <alternativeName>
        <fullName evidence="10">General secretion pathway protein H</fullName>
    </alternativeName>
</protein>
<sequence length="181" mass="19602">MEMRIRPESGFTLIELILALTLVAILVAVALPSYRSLRQEQMVRAATQAIYTDVMLLKSEAVKHGAPLTLKLFNVGQSNWCYRIAIDGACNSCADQCSSIEGRKGVNADEFGSVMLDSNFTKSGTTIALEFSNRRGDFRSLYGGVSNGSICLKIGEHEYAVVVSKIGRIRSDVVTGTSPCA</sequence>
<evidence type="ECO:0000313" key="16">
    <source>
        <dbReference type="Proteomes" id="UP000297914"/>
    </source>
</evidence>
<name>A0A5F0KE97_9GAMM</name>
<dbReference type="Gene3D" id="3.30.700.10">
    <property type="entry name" value="Glycoprotein, Type 4 Pilin"/>
    <property type="match status" value="1"/>
</dbReference>
<keyword evidence="4" id="KW-0488">Methylation</keyword>
<evidence type="ECO:0000313" key="15">
    <source>
        <dbReference type="Proteomes" id="UP000297720"/>
    </source>
</evidence>
<evidence type="ECO:0000313" key="14">
    <source>
        <dbReference type="EMBL" id="TFF82840.1"/>
    </source>
</evidence>
<evidence type="ECO:0000256" key="7">
    <source>
        <dbReference type="ARBA" id="ARBA00022989"/>
    </source>
</evidence>